<dbReference type="PROSITE" id="PS51384">
    <property type="entry name" value="FAD_FR"/>
    <property type="match status" value="1"/>
</dbReference>
<dbReference type="PIRSF" id="PIRSF006816">
    <property type="entry name" value="Cyc3_hyd_g"/>
    <property type="match status" value="1"/>
</dbReference>
<sequence length="279" mass="30409">MYKILKKEALNPTVTRMVIDAPHVARRAKAGQFIILRVDEAGERIPLTIAGADPETGEVTIIFQVVGKTTMLLNAMDEGQQLQDFAGPLGRPSEIEGDSVCIIGGGVGCAIALPTARAFHDEGKRVTAITGFRNRDLVILEDEFRAASDEFHLMSDDGTAGEKGLVTDKLEALIQAGHHFDKVIAIGPIVMMKFVTRTAQKYGIPVVVSMNPIMIDGTGMCGGCRLKVGDEIRFACVDGPDFDGALVDFDEAASRNRAYLDFEQREREEACRLLNQEVR</sequence>
<dbReference type="OrthoDB" id="9778346at2"/>
<feature type="domain" description="FAD-binding FR-type" evidence="3">
    <location>
        <begin position="1"/>
        <end position="95"/>
    </location>
</feature>
<feature type="binding site" evidence="2">
    <location>
        <position position="224"/>
    </location>
    <ligand>
        <name>[2Fe-2S] cluster</name>
        <dbReference type="ChEBI" id="CHEBI:190135"/>
    </ligand>
</feature>
<dbReference type="InterPro" id="IPR050353">
    <property type="entry name" value="PyrK_electron_transfer"/>
</dbReference>
<feature type="binding site" evidence="1">
    <location>
        <begin position="62"/>
        <end position="64"/>
    </location>
    <ligand>
        <name>FAD</name>
        <dbReference type="ChEBI" id="CHEBI:57692"/>
    </ligand>
</feature>
<dbReference type="SUPFAM" id="SSF52343">
    <property type="entry name" value="Ferredoxin reductase-like, C-terminal NADP-linked domain"/>
    <property type="match status" value="1"/>
</dbReference>
<keyword evidence="1" id="KW-0274">FAD</keyword>
<evidence type="ECO:0000313" key="5">
    <source>
        <dbReference type="Proteomes" id="UP000069771"/>
    </source>
</evidence>
<comment type="cofactor">
    <cofactor evidence="1">
        <name>FAD</name>
        <dbReference type="ChEBI" id="CHEBI:57692"/>
    </cofactor>
    <text evidence="1">Binds 1 FAD per subunit.</text>
</comment>
<keyword evidence="2" id="KW-0001">2Fe-2S</keyword>
<dbReference type="PANTHER" id="PTHR43513">
    <property type="entry name" value="DIHYDROOROTATE DEHYDROGENASE B (NAD(+)), ELECTRON TRANSFER SUBUNIT"/>
    <property type="match status" value="1"/>
</dbReference>
<dbReference type="Gene3D" id="2.40.30.10">
    <property type="entry name" value="Translation factors"/>
    <property type="match status" value="1"/>
</dbReference>
<comment type="cofactor">
    <cofactor evidence="2">
        <name>[2Fe-2S] cluster</name>
        <dbReference type="ChEBI" id="CHEBI:190135"/>
    </cofactor>
    <text evidence="2">Binds 1 [2Fe-2S] cluster per subunit.</text>
</comment>
<dbReference type="GeneID" id="78478009"/>
<dbReference type="InterPro" id="IPR017927">
    <property type="entry name" value="FAD-bd_FR_type"/>
</dbReference>
<dbReference type="GO" id="GO:0046872">
    <property type="term" value="F:metal ion binding"/>
    <property type="evidence" value="ECO:0007669"/>
    <property type="project" value="UniProtKB-KW"/>
</dbReference>
<dbReference type="InterPro" id="IPR012165">
    <property type="entry name" value="Cyt_c3_hydrogenase_gsu"/>
</dbReference>
<keyword evidence="5" id="KW-1185">Reference proteome</keyword>
<keyword evidence="2" id="KW-0479">Metal-binding</keyword>
<evidence type="ECO:0000259" key="3">
    <source>
        <dbReference type="PROSITE" id="PS51384"/>
    </source>
</evidence>
<dbReference type="InterPro" id="IPR019480">
    <property type="entry name" value="Dihydroorotate_DH_Fe-S-bd"/>
</dbReference>
<organism evidence="4 5">
    <name type="scientific">Faecalibaculum rodentium</name>
    <dbReference type="NCBI Taxonomy" id="1702221"/>
    <lineage>
        <taxon>Bacteria</taxon>
        <taxon>Bacillati</taxon>
        <taxon>Bacillota</taxon>
        <taxon>Erysipelotrichia</taxon>
        <taxon>Erysipelotrichales</taxon>
        <taxon>Erysipelotrichaceae</taxon>
        <taxon>Faecalibaculum</taxon>
    </lineage>
</organism>
<dbReference type="PATRIC" id="fig|1702221.3.peg.1236"/>
<dbReference type="InterPro" id="IPR017938">
    <property type="entry name" value="Riboflavin_synthase-like_b-brl"/>
</dbReference>
<dbReference type="GO" id="GO:0051537">
    <property type="term" value="F:2 iron, 2 sulfur cluster binding"/>
    <property type="evidence" value="ECO:0007669"/>
    <property type="project" value="UniProtKB-KW"/>
</dbReference>
<accession>A0A140DUT9</accession>
<evidence type="ECO:0000313" key="4">
    <source>
        <dbReference type="EMBL" id="AMK54416.1"/>
    </source>
</evidence>
<dbReference type="SUPFAM" id="SSF63380">
    <property type="entry name" value="Riboflavin synthase domain-like"/>
    <property type="match status" value="1"/>
</dbReference>
<dbReference type="RefSeq" id="WP_067556748.1">
    <property type="nucleotide sequence ID" value="NZ_CAJTBG010000030.1"/>
</dbReference>
<dbReference type="Gene3D" id="3.40.50.80">
    <property type="entry name" value="Nucleotide-binding domain of ferredoxin-NADP reductase (FNR) module"/>
    <property type="match status" value="1"/>
</dbReference>
<reference evidence="4 5" key="1">
    <citation type="journal article" date="2016" name="Gut Pathog.">
        <title>Whole genome sequencing of "Faecalibaculum rodentium" ALO17, isolated from C57BL/6J laboratory mouse feces.</title>
        <authorList>
            <person name="Lim S."/>
            <person name="Chang D.H."/>
            <person name="Ahn S."/>
            <person name="Kim B.C."/>
        </authorList>
    </citation>
    <scope>NUCLEOTIDE SEQUENCE [LARGE SCALE GENOMIC DNA]</scope>
    <source>
        <strain evidence="4 5">Alo17</strain>
    </source>
</reference>
<dbReference type="KEGG" id="fro:AALO17_12820"/>
<dbReference type="AlphaFoldDB" id="A0A140DUT9"/>
<dbReference type="InterPro" id="IPR039261">
    <property type="entry name" value="FNR_nucleotide-bd"/>
</dbReference>
<dbReference type="GO" id="GO:0006221">
    <property type="term" value="P:pyrimidine nucleotide biosynthetic process"/>
    <property type="evidence" value="ECO:0007669"/>
    <property type="project" value="InterPro"/>
</dbReference>
<dbReference type="CDD" id="cd06219">
    <property type="entry name" value="DHOD_e_trans_like1"/>
    <property type="match status" value="1"/>
</dbReference>
<dbReference type="Proteomes" id="UP000069771">
    <property type="component" value="Chromosome"/>
</dbReference>
<protein>
    <recommendedName>
        <fullName evidence="3">FAD-binding FR-type domain-containing protein</fullName>
    </recommendedName>
</protein>
<dbReference type="GO" id="GO:0016491">
    <property type="term" value="F:oxidoreductase activity"/>
    <property type="evidence" value="ECO:0007669"/>
    <property type="project" value="InterPro"/>
</dbReference>
<keyword evidence="1" id="KW-0285">Flavoprotein</keyword>
<feature type="binding site" evidence="2">
    <location>
        <position position="221"/>
    </location>
    <ligand>
        <name>[2Fe-2S] cluster</name>
        <dbReference type="ChEBI" id="CHEBI:190135"/>
    </ligand>
</feature>
<keyword evidence="2" id="KW-0408">Iron</keyword>
<keyword evidence="2" id="KW-0411">Iron-sulfur</keyword>
<feature type="binding site" evidence="2">
    <location>
        <position position="236"/>
    </location>
    <ligand>
        <name>[2Fe-2S] cluster</name>
        <dbReference type="ChEBI" id="CHEBI:190135"/>
    </ligand>
</feature>
<dbReference type="EMBL" id="CP011391">
    <property type="protein sequence ID" value="AMK54416.1"/>
    <property type="molecule type" value="Genomic_DNA"/>
</dbReference>
<evidence type="ECO:0000256" key="2">
    <source>
        <dbReference type="PIRSR" id="PIRSR006816-2"/>
    </source>
</evidence>
<name>A0A140DUT9_9FIRM</name>
<gene>
    <name evidence="4" type="ORF">AALO17_12820</name>
</gene>
<dbReference type="STRING" id="1702221.AALO17_12820"/>
<dbReference type="NCBIfam" id="NF004862">
    <property type="entry name" value="PRK06222.1"/>
    <property type="match status" value="1"/>
</dbReference>
<proteinExistence type="predicted"/>
<dbReference type="GO" id="GO:0050660">
    <property type="term" value="F:flavin adenine dinucleotide binding"/>
    <property type="evidence" value="ECO:0007669"/>
    <property type="project" value="InterPro"/>
</dbReference>
<evidence type="ECO:0000256" key="1">
    <source>
        <dbReference type="PIRSR" id="PIRSR006816-1"/>
    </source>
</evidence>
<dbReference type="Pfam" id="PF10418">
    <property type="entry name" value="DHODB_Fe-S_bind"/>
    <property type="match status" value="1"/>
</dbReference>
<dbReference type="PANTHER" id="PTHR43513:SF3">
    <property type="entry name" value="DIHYDROOROTATE DEHYDROGENASE B (NAD(+)), ELECTRON TRANSFER SUBUNIT-RELATED"/>
    <property type="match status" value="1"/>
</dbReference>